<dbReference type="STRING" id="197479.BFW38_11185"/>
<evidence type="ECO:0000313" key="2">
    <source>
        <dbReference type="Proteomes" id="UP000094291"/>
    </source>
</evidence>
<protein>
    <submittedName>
        <fullName evidence="1">Uncharacterized protein</fullName>
    </submittedName>
</protein>
<dbReference type="AlphaFoldDB" id="A0A1E2VBH8"/>
<evidence type="ECO:0000313" key="1">
    <source>
        <dbReference type="EMBL" id="ODC04015.1"/>
    </source>
</evidence>
<dbReference type="Pfam" id="PF20383">
    <property type="entry name" value="DUF6678"/>
    <property type="match status" value="1"/>
</dbReference>
<keyword evidence="2" id="KW-1185">Reference proteome</keyword>
<dbReference type="EMBL" id="MDTQ01000001">
    <property type="protein sequence ID" value="ODC04015.1"/>
    <property type="molecule type" value="Genomic_DNA"/>
</dbReference>
<gene>
    <name evidence="1" type="ORF">BFW38_11185</name>
</gene>
<reference evidence="1 2" key="1">
    <citation type="submission" date="2016-08" db="EMBL/GenBank/DDBJ databases">
        <authorList>
            <person name="Seilhamer J.J."/>
        </authorList>
    </citation>
    <scope>NUCLEOTIDE SEQUENCE [LARGE SCALE GENOMIC DNA]</scope>
    <source>
        <strain evidence="1 2">PH27A</strain>
    </source>
</reference>
<dbReference type="InterPro" id="IPR046500">
    <property type="entry name" value="DUF6678"/>
</dbReference>
<sequence length="126" mass="15082">MARYIAREGLVSVMNQTKWEKLQALMQQESYRRPPWRAYCLRDAEDLEPEWDYDWHYHLPPFKSIVWLEINPIQKERRGQLLPDKLTDNTDYLTDLLKTHHIPFSIEGQSLRVWGYLKPGQAVSLI</sequence>
<accession>A0A1E2VBH8</accession>
<comment type="caution">
    <text evidence="1">The sequence shown here is derived from an EMBL/GenBank/DDBJ whole genome shotgun (WGS) entry which is preliminary data.</text>
</comment>
<dbReference type="Proteomes" id="UP000094291">
    <property type="component" value="Unassembled WGS sequence"/>
</dbReference>
<name>A0A1E2VBH8_9GAMM</name>
<organism evidence="1 2">
    <name type="scientific">Terasakiispira papahanaumokuakeensis</name>
    <dbReference type="NCBI Taxonomy" id="197479"/>
    <lineage>
        <taxon>Bacteria</taxon>
        <taxon>Pseudomonadati</taxon>
        <taxon>Pseudomonadota</taxon>
        <taxon>Gammaproteobacteria</taxon>
        <taxon>Oceanospirillales</taxon>
        <taxon>Terasakiispira</taxon>
    </lineage>
</organism>
<proteinExistence type="predicted"/>